<dbReference type="Gene3D" id="1.10.10.10">
    <property type="entry name" value="Winged helix-like DNA-binding domain superfamily/Winged helix DNA-binding domain"/>
    <property type="match status" value="1"/>
</dbReference>
<organism evidence="5 6">
    <name type="scientific">Alloiococcus otitis ATCC 51267</name>
    <dbReference type="NCBI Taxonomy" id="883081"/>
    <lineage>
        <taxon>Bacteria</taxon>
        <taxon>Bacillati</taxon>
        <taxon>Bacillota</taxon>
        <taxon>Bacilli</taxon>
        <taxon>Lactobacillales</taxon>
        <taxon>Carnobacteriaceae</taxon>
        <taxon>Alloiococcus</taxon>
    </lineage>
</organism>
<comment type="caution">
    <text evidence="5">The sequence shown here is derived from an EMBL/GenBank/DDBJ whole genome shotgun (WGS) entry which is preliminary data.</text>
</comment>
<dbReference type="InterPro" id="IPR036390">
    <property type="entry name" value="WH_DNA-bd_sf"/>
</dbReference>
<dbReference type="RefSeq" id="WP_003778170.1">
    <property type="nucleotide sequence ID" value="NZ_JH992959.1"/>
</dbReference>
<dbReference type="InterPro" id="IPR036388">
    <property type="entry name" value="WH-like_DNA-bd_sf"/>
</dbReference>
<dbReference type="eggNOG" id="ENOG50314KF">
    <property type="taxonomic scope" value="Bacteria"/>
</dbReference>
<dbReference type="OrthoDB" id="2339874at2"/>
<keyword evidence="2" id="KW-0805">Transcription regulation</keyword>
<dbReference type="GO" id="GO:0003677">
    <property type="term" value="F:DNA binding"/>
    <property type="evidence" value="ECO:0007669"/>
    <property type="project" value="UniProtKB-KW"/>
</dbReference>
<sequence>MLNKKYTKREVDILETLWDEGKPLSVNEIADTSGISKNTVAPILKKLLDKHYIKVEEVFYSAKSLTRKFLPLMDREKFILDAFQKIHIDNFLNHYLDRHCDQEILDKLEAIIQEKRDKLQA</sequence>
<comment type="similarity">
    <text evidence="1">Belongs to the BlaI transcriptional regulatory family.</text>
</comment>
<dbReference type="HOGENOM" id="CLU_148593_0_0_9"/>
<dbReference type="STRING" id="883081.HMPREF9698_01094"/>
<reference evidence="5 6" key="1">
    <citation type="submission" date="2012-09" db="EMBL/GenBank/DDBJ databases">
        <title>The Genome Sequence of Alloiococcus otitis ATCC 51267.</title>
        <authorList>
            <consortium name="The Broad Institute Genome Sequencing Platform"/>
            <person name="Earl A."/>
            <person name="Ward D."/>
            <person name="Feldgarden M."/>
            <person name="Gevers D."/>
            <person name="Huys G."/>
            <person name="Walker B."/>
            <person name="Young S.K."/>
            <person name="Zeng Q."/>
            <person name="Gargeya S."/>
            <person name="Fitzgerald M."/>
            <person name="Haas B."/>
            <person name="Abouelleil A."/>
            <person name="Alvarado L."/>
            <person name="Arachchi H.M."/>
            <person name="Berlin A.M."/>
            <person name="Chapman S.B."/>
            <person name="Goldberg J."/>
            <person name="Griggs A."/>
            <person name="Gujja S."/>
            <person name="Hansen M."/>
            <person name="Howarth C."/>
            <person name="Imamovic A."/>
            <person name="Larimer J."/>
            <person name="McCowen C."/>
            <person name="Montmayeur A."/>
            <person name="Murphy C."/>
            <person name="Neiman D."/>
            <person name="Pearson M."/>
            <person name="Priest M."/>
            <person name="Roberts A."/>
            <person name="Saif S."/>
            <person name="Shea T."/>
            <person name="Sisk P."/>
            <person name="Sykes S."/>
            <person name="Wortman J."/>
            <person name="Nusbaum C."/>
            <person name="Birren B."/>
        </authorList>
    </citation>
    <scope>NUCLEOTIDE SEQUENCE [LARGE SCALE GENOMIC DNA]</scope>
    <source>
        <strain evidence="5 6">ATCC 51267</strain>
    </source>
</reference>
<keyword evidence="4" id="KW-0804">Transcription</keyword>
<keyword evidence="3" id="KW-0238">DNA-binding</keyword>
<protein>
    <recommendedName>
        <fullName evidence="7">HTH marR-type domain-containing protein</fullName>
    </recommendedName>
</protein>
<dbReference type="CDD" id="cd00090">
    <property type="entry name" value="HTH_ARSR"/>
    <property type="match status" value="1"/>
</dbReference>
<dbReference type="AlphaFoldDB" id="K9EC20"/>
<dbReference type="GO" id="GO:0045892">
    <property type="term" value="P:negative regulation of DNA-templated transcription"/>
    <property type="evidence" value="ECO:0007669"/>
    <property type="project" value="InterPro"/>
</dbReference>
<dbReference type="InterPro" id="IPR011991">
    <property type="entry name" value="ArsR-like_HTH"/>
</dbReference>
<dbReference type="EMBL" id="AGXA01000021">
    <property type="protein sequence ID" value="EKU93346.1"/>
    <property type="molecule type" value="Genomic_DNA"/>
</dbReference>
<evidence type="ECO:0000256" key="1">
    <source>
        <dbReference type="ARBA" id="ARBA00011046"/>
    </source>
</evidence>
<evidence type="ECO:0000256" key="3">
    <source>
        <dbReference type="ARBA" id="ARBA00023125"/>
    </source>
</evidence>
<proteinExistence type="inferred from homology"/>
<evidence type="ECO:0000256" key="4">
    <source>
        <dbReference type="ARBA" id="ARBA00023163"/>
    </source>
</evidence>
<gene>
    <name evidence="5" type="ORF">HMPREF9698_01094</name>
</gene>
<evidence type="ECO:0000313" key="5">
    <source>
        <dbReference type="EMBL" id="EKU93346.1"/>
    </source>
</evidence>
<keyword evidence="6" id="KW-1185">Reference proteome</keyword>
<accession>K9EC20</accession>
<dbReference type="InterPro" id="IPR005650">
    <property type="entry name" value="BlaI_family"/>
</dbReference>
<name>K9EC20_9LACT</name>
<evidence type="ECO:0008006" key="7">
    <source>
        <dbReference type="Google" id="ProtNLM"/>
    </source>
</evidence>
<evidence type="ECO:0000313" key="6">
    <source>
        <dbReference type="Proteomes" id="UP000009875"/>
    </source>
</evidence>
<evidence type="ECO:0000256" key="2">
    <source>
        <dbReference type="ARBA" id="ARBA00023015"/>
    </source>
</evidence>
<dbReference type="Proteomes" id="UP000009875">
    <property type="component" value="Unassembled WGS sequence"/>
</dbReference>
<dbReference type="Pfam" id="PF03965">
    <property type="entry name" value="Penicillinase_R"/>
    <property type="match status" value="1"/>
</dbReference>
<dbReference type="SUPFAM" id="SSF46785">
    <property type="entry name" value="Winged helix' DNA-binding domain"/>
    <property type="match status" value="1"/>
</dbReference>